<gene>
    <name evidence="1" type="ORF">ER308_08720</name>
</gene>
<dbReference type="EMBL" id="CP036402">
    <property type="protein sequence ID" value="QBI19625.1"/>
    <property type="molecule type" value="Genomic_DNA"/>
</dbReference>
<proteinExistence type="predicted"/>
<keyword evidence="2" id="KW-1185">Reference proteome</keyword>
<accession>A0A411YEH6</accession>
<sequence length="136" mass="15049">MAKARFYDMDTSLRAEALETVFRDAVQRSSGLGAKADLFSPEDSDELIDGAEEFVVEPALELGAEYRARGLGAHVGVLVLSVYEEDGSDRRLARLRETRAGTLLSLRVMPAAAQRVVDEVGERDRTMIVHKERGRI</sequence>
<evidence type="ECO:0000313" key="2">
    <source>
        <dbReference type="Proteomes" id="UP000291469"/>
    </source>
</evidence>
<protein>
    <submittedName>
        <fullName evidence="1">Uncharacterized protein</fullName>
    </submittedName>
</protein>
<organism evidence="1 2">
    <name type="scientific">Egibacter rhizosphaerae</name>
    <dbReference type="NCBI Taxonomy" id="1670831"/>
    <lineage>
        <taxon>Bacteria</taxon>
        <taxon>Bacillati</taxon>
        <taxon>Actinomycetota</taxon>
        <taxon>Nitriliruptoria</taxon>
        <taxon>Egibacterales</taxon>
        <taxon>Egibacteraceae</taxon>
        <taxon>Egibacter</taxon>
    </lineage>
</organism>
<dbReference type="AlphaFoldDB" id="A0A411YEH6"/>
<dbReference type="KEGG" id="erz:ER308_08720"/>
<name>A0A411YEH6_9ACTN</name>
<dbReference type="RefSeq" id="WP_131154622.1">
    <property type="nucleotide sequence ID" value="NZ_CP036402.1"/>
</dbReference>
<evidence type="ECO:0000313" key="1">
    <source>
        <dbReference type="EMBL" id="QBI19625.1"/>
    </source>
</evidence>
<dbReference type="Proteomes" id="UP000291469">
    <property type="component" value="Chromosome"/>
</dbReference>
<reference evidence="1 2" key="1">
    <citation type="submission" date="2019-01" db="EMBL/GenBank/DDBJ databases">
        <title>Egibacter rhizosphaerae EGI 80759T.</title>
        <authorList>
            <person name="Chen D.-D."/>
            <person name="Tian Y."/>
            <person name="Jiao J.-Y."/>
            <person name="Zhang X.-T."/>
            <person name="Zhang Y.-G."/>
            <person name="Zhang Y."/>
            <person name="Xiao M."/>
            <person name="Shu W.-S."/>
            <person name="Li W.-J."/>
        </authorList>
    </citation>
    <scope>NUCLEOTIDE SEQUENCE [LARGE SCALE GENOMIC DNA]</scope>
    <source>
        <strain evidence="1 2">EGI 80759</strain>
    </source>
</reference>